<feature type="domain" description="C2H2-type" evidence="13">
    <location>
        <begin position="717"/>
        <end position="744"/>
    </location>
</feature>
<evidence type="ECO:0000259" key="13">
    <source>
        <dbReference type="PROSITE" id="PS50157"/>
    </source>
</evidence>
<dbReference type="CDD" id="cd07936">
    <property type="entry name" value="SCAN"/>
    <property type="match status" value="1"/>
</dbReference>
<evidence type="ECO:0000256" key="3">
    <source>
        <dbReference type="ARBA" id="ARBA00022723"/>
    </source>
</evidence>
<feature type="domain" description="C2H2-type" evidence="13">
    <location>
        <begin position="773"/>
        <end position="800"/>
    </location>
</feature>
<dbReference type="InterPro" id="IPR036236">
    <property type="entry name" value="Znf_C2H2_sf"/>
</dbReference>
<proteinExistence type="inferred from homology"/>
<gene>
    <name evidence="16" type="primary">LOC107122609</name>
</gene>
<keyword evidence="6" id="KW-0862">Zinc</keyword>
<dbReference type="PANTHER" id="PTHR24399:SF54">
    <property type="entry name" value="GASTRULA ZINC FINGER PROTEIN XLCGF26.1-LIKE-RELATED"/>
    <property type="match status" value="1"/>
</dbReference>
<keyword evidence="9" id="KW-0804">Transcription</keyword>
<dbReference type="InterPro" id="IPR038269">
    <property type="entry name" value="SCAN_sf"/>
</dbReference>
<evidence type="ECO:0000256" key="4">
    <source>
        <dbReference type="ARBA" id="ARBA00022737"/>
    </source>
</evidence>
<reference evidence="16" key="1">
    <citation type="submission" date="2025-08" db="UniProtKB">
        <authorList>
            <consortium name="RefSeq"/>
        </authorList>
    </citation>
    <scope>IDENTIFICATION</scope>
</reference>
<dbReference type="SMART" id="SM00355">
    <property type="entry name" value="ZnF_C2H2"/>
    <property type="match status" value="14"/>
</dbReference>
<evidence type="ECO:0000313" key="16">
    <source>
        <dbReference type="RefSeq" id="XP_015281207.1"/>
    </source>
</evidence>
<dbReference type="PROSITE" id="PS50804">
    <property type="entry name" value="SCAN_BOX"/>
    <property type="match status" value="1"/>
</dbReference>
<feature type="compositionally biased region" description="Basic and acidic residues" evidence="12">
    <location>
        <begin position="385"/>
        <end position="396"/>
    </location>
</feature>
<dbReference type="InterPro" id="IPR013087">
    <property type="entry name" value="Znf_C2H2_type"/>
</dbReference>
<feature type="region of interest" description="Disordered" evidence="12">
    <location>
        <begin position="263"/>
        <end position="312"/>
    </location>
</feature>
<dbReference type="PROSITE" id="PS50157">
    <property type="entry name" value="ZINC_FINGER_C2H2_2"/>
    <property type="match status" value="14"/>
</dbReference>
<feature type="domain" description="C2H2-type" evidence="13">
    <location>
        <begin position="857"/>
        <end position="884"/>
    </location>
</feature>
<dbReference type="SMART" id="SM00431">
    <property type="entry name" value="SCAN"/>
    <property type="match status" value="1"/>
</dbReference>
<keyword evidence="15" id="KW-1185">Reference proteome</keyword>
<evidence type="ECO:0000313" key="15">
    <source>
        <dbReference type="Proteomes" id="UP000694871"/>
    </source>
</evidence>
<keyword evidence="7" id="KW-0805">Transcription regulation</keyword>
<dbReference type="InterPro" id="IPR003309">
    <property type="entry name" value="SCAN_dom"/>
</dbReference>
<evidence type="ECO:0000256" key="7">
    <source>
        <dbReference type="ARBA" id="ARBA00023015"/>
    </source>
</evidence>
<feature type="domain" description="C2H2-type" evidence="13">
    <location>
        <begin position="463"/>
        <end position="490"/>
    </location>
</feature>
<comment type="subcellular location">
    <subcellularLocation>
        <location evidence="1">Nucleus</location>
    </subcellularLocation>
</comment>
<evidence type="ECO:0000256" key="10">
    <source>
        <dbReference type="ARBA" id="ARBA00023242"/>
    </source>
</evidence>
<dbReference type="PANTHER" id="PTHR24399">
    <property type="entry name" value="ZINC FINGER AND BTB DOMAIN-CONTAINING"/>
    <property type="match status" value="1"/>
</dbReference>
<keyword evidence="8" id="KW-0238">DNA-binding</keyword>
<feature type="domain" description="C2H2-type" evidence="13">
    <location>
        <begin position="941"/>
        <end position="968"/>
    </location>
</feature>
<dbReference type="SUPFAM" id="SSF57667">
    <property type="entry name" value="beta-beta-alpha zinc fingers"/>
    <property type="match status" value="8"/>
</dbReference>
<evidence type="ECO:0000256" key="2">
    <source>
        <dbReference type="ARBA" id="ARBA00006991"/>
    </source>
</evidence>
<keyword evidence="3" id="KW-0479">Metal-binding</keyword>
<feature type="domain" description="C2H2-type" evidence="13">
    <location>
        <begin position="829"/>
        <end position="856"/>
    </location>
</feature>
<keyword evidence="5 11" id="KW-0863">Zinc-finger</keyword>
<feature type="domain" description="C2H2-type" evidence="13">
    <location>
        <begin position="491"/>
        <end position="518"/>
    </location>
</feature>
<feature type="domain" description="C2H2-type" evidence="13">
    <location>
        <begin position="801"/>
        <end position="828"/>
    </location>
</feature>
<dbReference type="GeneID" id="107122609"/>
<sequence>METLSVEVNMSVEEGAAMAAELEKEAQKAPRYKLWAGVKAPQVVHTGTIGELQMVAAPKQMKREPEEGLQQRWEAQWQEFLRMLQAPDSRWGNPRVATGPTPWEDAKAFLASFEQVASACRWPHDKWVTLLLPALSGEAEQAFRSLSAQDREDYGKVKAAILQREAVVREKQRQHFRRFCYQEVEGPRVVYGRLQQLCRRWLKTERHSKEEILELLILEQFLTVLPQEMQSWVRERVPESCAQAVSLAEDYLLKQNTLKGEAQVLPPSGRAGVDSSETDPIPSPDGWKSQLGKVGKPPRKADGDSCDEMEEPHLGGPVLVALKEELPEGDHTFPCSAEVTGLRIQQGSEKEEGEHPEESEAGAVLYWEGVLEGYPLQPLEVQDPSSRRDESSRGYEEETPLGRQEGPRPEKSMEGALPSRGGNVRWEDAKGLPRLHHCYCGRSFKHRCNLKAHERTHTGEKPHKCSDCGRSFGKGSTLRAHVRTHTGEKPYMCSTCGKRFTTRSGLLTHERIHTGEKPYKCLDCGRRFIQKSCLLAHEISHKGEKSYTCSDCGKNFGHSSGLRVHRRIHSGGKAVQGMLEEAAVNSAKAGQVPSEPDDKLSLTAVGQVHEDLGNSLQEEGSEPVGPRDASVERSNLLWYCKQAARLGSQQAPGGEGGHDPMERVDEAHLCWEGNLHRDEPRNRDCGGLETCADEEGNFRQRPGLLKCRRTHVGVKRYKCSACGKSFSRSTNLLVHERTHTGEKPYECADCGRSFTHSSNLRAHEKIHAGDKPYVCADCGLTFYNSSSLTAHERIHTGENVYRCPHCEKVFTRSSVFRKHVRIHTGEKPFKCSDCGKGFSQRCNLIIHEKTHTGEKPFKCSDCWRSFSRKCDLVAHKRIHTEEDPYKCSHCGKSFSQKSNLVIHERIHTDENPYLCSHCGKRFRQKGNLVIHVRIHTGEKPYQCTDCGKRFSQKGSLTSHERIHSKEKRTI</sequence>
<feature type="domain" description="SCAN box" evidence="14">
    <location>
        <begin position="173"/>
        <end position="250"/>
    </location>
</feature>
<organism evidence="15 16">
    <name type="scientific">Gekko japonicus</name>
    <name type="common">Schlegel's Japanese gecko</name>
    <dbReference type="NCBI Taxonomy" id="146911"/>
    <lineage>
        <taxon>Eukaryota</taxon>
        <taxon>Metazoa</taxon>
        <taxon>Chordata</taxon>
        <taxon>Craniata</taxon>
        <taxon>Vertebrata</taxon>
        <taxon>Euteleostomi</taxon>
        <taxon>Lepidosauria</taxon>
        <taxon>Squamata</taxon>
        <taxon>Bifurcata</taxon>
        <taxon>Gekkota</taxon>
        <taxon>Gekkonidae</taxon>
        <taxon>Gekkoninae</taxon>
        <taxon>Gekko</taxon>
    </lineage>
</organism>
<dbReference type="PROSITE" id="PS00028">
    <property type="entry name" value="ZINC_FINGER_C2H2_1"/>
    <property type="match status" value="13"/>
</dbReference>
<feature type="domain" description="C2H2-type" evidence="13">
    <location>
        <begin position="547"/>
        <end position="574"/>
    </location>
</feature>
<keyword evidence="4" id="KW-0677">Repeat</keyword>
<feature type="region of interest" description="Disordered" evidence="12">
    <location>
        <begin position="377"/>
        <end position="425"/>
    </location>
</feature>
<evidence type="ECO:0000256" key="8">
    <source>
        <dbReference type="ARBA" id="ARBA00023125"/>
    </source>
</evidence>
<feature type="region of interest" description="Disordered" evidence="12">
    <location>
        <begin position="329"/>
        <end position="359"/>
    </location>
</feature>
<feature type="domain" description="C2H2-type" evidence="13">
    <location>
        <begin position="436"/>
        <end position="462"/>
    </location>
</feature>
<feature type="domain" description="C2H2-type" evidence="13">
    <location>
        <begin position="519"/>
        <end position="546"/>
    </location>
</feature>
<dbReference type="SUPFAM" id="SSF47353">
    <property type="entry name" value="Retrovirus capsid dimerization domain-like"/>
    <property type="match status" value="1"/>
</dbReference>
<feature type="compositionally biased region" description="Basic and acidic residues" evidence="12">
    <location>
        <begin position="348"/>
        <end position="358"/>
    </location>
</feature>
<evidence type="ECO:0000256" key="5">
    <source>
        <dbReference type="ARBA" id="ARBA00022771"/>
    </source>
</evidence>
<evidence type="ECO:0000256" key="12">
    <source>
        <dbReference type="SAM" id="MobiDB-lite"/>
    </source>
</evidence>
<dbReference type="Pfam" id="PF02023">
    <property type="entry name" value="SCAN"/>
    <property type="match status" value="1"/>
</dbReference>
<dbReference type="Gene3D" id="1.10.4020.10">
    <property type="entry name" value="DNA breaking-rejoining enzymes"/>
    <property type="match status" value="1"/>
</dbReference>
<evidence type="ECO:0000259" key="14">
    <source>
        <dbReference type="PROSITE" id="PS50804"/>
    </source>
</evidence>
<evidence type="ECO:0000256" key="9">
    <source>
        <dbReference type="ARBA" id="ARBA00023163"/>
    </source>
</evidence>
<feature type="domain" description="C2H2-type" evidence="13">
    <location>
        <begin position="745"/>
        <end position="772"/>
    </location>
</feature>
<evidence type="ECO:0000256" key="11">
    <source>
        <dbReference type="PROSITE-ProRule" id="PRU00042"/>
    </source>
</evidence>
<dbReference type="Pfam" id="PF00096">
    <property type="entry name" value="zf-C2H2"/>
    <property type="match status" value="13"/>
</dbReference>
<evidence type="ECO:0000256" key="1">
    <source>
        <dbReference type="ARBA" id="ARBA00004123"/>
    </source>
</evidence>
<evidence type="ECO:0000256" key="6">
    <source>
        <dbReference type="ARBA" id="ARBA00022833"/>
    </source>
</evidence>
<protein>
    <submittedName>
        <fullName evidence="16">Zinc finger protein 665-like</fullName>
    </submittedName>
</protein>
<feature type="domain" description="C2H2-type" evidence="13">
    <location>
        <begin position="885"/>
        <end position="912"/>
    </location>
</feature>
<comment type="similarity">
    <text evidence="2">Belongs to the krueppel C2H2-type zinc-finger protein family.</text>
</comment>
<dbReference type="Proteomes" id="UP000694871">
    <property type="component" value="Unplaced"/>
</dbReference>
<accession>A0ABM1L5H0</accession>
<feature type="domain" description="C2H2-type" evidence="13">
    <location>
        <begin position="913"/>
        <end position="940"/>
    </location>
</feature>
<dbReference type="RefSeq" id="XP_015281207.1">
    <property type="nucleotide sequence ID" value="XM_015425721.1"/>
</dbReference>
<dbReference type="Gene3D" id="3.30.160.60">
    <property type="entry name" value="Classic Zinc Finger"/>
    <property type="match status" value="14"/>
</dbReference>
<keyword evidence="10" id="KW-0539">Nucleus</keyword>
<name>A0ABM1L5H0_GEKJA</name>